<evidence type="ECO:0000313" key="13">
    <source>
        <dbReference type="Proteomes" id="UP000019141"/>
    </source>
</evidence>
<reference evidence="12 13" key="1">
    <citation type="journal article" date="2014" name="Nature">
        <title>An environmental bacterial taxon with a large and distinct metabolic repertoire.</title>
        <authorList>
            <person name="Wilson M.C."/>
            <person name="Mori T."/>
            <person name="Ruckert C."/>
            <person name="Uria A.R."/>
            <person name="Helf M.J."/>
            <person name="Takada K."/>
            <person name="Gernert C."/>
            <person name="Steffens U.A."/>
            <person name="Heycke N."/>
            <person name="Schmitt S."/>
            <person name="Rinke C."/>
            <person name="Helfrich E.J."/>
            <person name="Brachmann A.O."/>
            <person name="Gurgui C."/>
            <person name="Wakimoto T."/>
            <person name="Kracht M."/>
            <person name="Crusemann M."/>
            <person name="Hentschel U."/>
            <person name="Abe I."/>
            <person name="Matsunaga S."/>
            <person name="Kalinowski J."/>
            <person name="Takeyama H."/>
            <person name="Piel J."/>
        </authorList>
    </citation>
    <scope>NUCLEOTIDE SEQUENCE [LARGE SCALE GENOMIC DNA]</scope>
    <source>
        <strain evidence="13">TSY1</strain>
    </source>
</reference>
<dbReference type="SUPFAM" id="SSF52540">
    <property type="entry name" value="P-loop containing nucleoside triphosphate hydrolases"/>
    <property type="match status" value="1"/>
</dbReference>
<dbReference type="GO" id="GO:0016887">
    <property type="term" value="F:ATP hydrolysis activity"/>
    <property type="evidence" value="ECO:0007669"/>
    <property type="project" value="InterPro"/>
</dbReference>
<evidence type="ECO:0000313" key="12">
    <source>
        <dbReference type="EMBL" id="ETW99787.1"/>
    </source>
</evidence>
<proteinExistence type="predicted"/>
<keyword evidence="6" id="KW-0067">ATP-binding</keyword>
<dbReference type="Pfam" id="PF00005">
    <property type="entry name" value="ABC_tran"/>
    <property type="match status" value="1"/>
</dbReference>
<dbReference type="InterPro" id="IPR039421">
    <property type="entry name" value="Type_1_exporter"/>
</dbReference>
<evidence type="ECO:0000256" key="5">
    <source>
        <dbReference type="ARBA" id="ARBA00022741"/>
    </source>
</evidence>
<evidence type="ECO:0008006" key="14">
    <source>
        <dbReference type="Google" id="ProtNLM"/>
    </source>
</evidence>
<feature type="transmembrane region" description="Helical" evidence="9">
    <location>
        <begin position="184"/>
        <end position="208"/>
    </location>
</feature>
<evidence type="ECO:0000259" key="10">
    <source>
        <dbReference type="PROSITE" id="PS50893"/>
    </source>
</evidence>
<dbReference type="InterPro" id="IPR017871">
    <property type="entry name" value="ABC_transporter-like_CS"/>
</dbReference>
<keyword evidence="5" id="KW-0547">Nucleotide-binding</keyword>
<keyword evidence="8 9" id="KW-0472">Membrane</keyword>
<dbReference type="HOGENOM" id="CLU_000604_84_3_7"/>
<dbReference type="AlphaFoldDB" id="W4LPC7"/>
<name>W4LPC7_ENTF1</name>
<dbReference type="FunFam" id="3.40.50.300:FF:000221">
    <property type="entry name" value="Multidrug ABC transporter ATP-binding protein"/>
    <property type="match status" value="1"/>
</dbReference>
<keyword evidence="13" id="KW-1185">Reference proteome</keyword>
<dbReference type="GO" id="GO:0015421">
    <property type="term" value="F:ABC-type oligopeptide transporter activity"/>
    <property type="evidence" value="ECO:0007669"/>
    <property type="project" value="TreeGrafter"/>
</dbReference>
<evidence type="ECO:0000259" key="11">
    <source>
        <dbReference type="PROSITE" id="PS50929"/>
    </source>
</evidence>
<evidence type="ECO:0000256" key="6">
    <source>
        <dbReference type="ARBA" id="ARBA00022840"/>
    </source>
</evidence>
<organism evidence="12 13">
    <name type="scientific">Entotheonella factor</name>
    <dbReference type="NCBI Taxonomy" id="1429438"/>
    <lineage>
        <taxon>Bacteria</taxon>
        <taxon>Pseudomonadati</taxon>
        <taxon>Nitrospinota/Tectimicrobiota group</taxon>
        <taxon>Candidatus Tectimicrobiota</taxon>
        <taxon>Candidatus Entotheonellia</taxon>
        <taxon>Candidatus Entotheonellales</taxon>
        <taxon>Candidatus Entotheonellaceae</taxon>
        <taxon>Candidatus Entotheonella</taxon>
    </lineage>
</organism>
<dbReference type="GO" id="GO:0005886">
    <property type="term" value="C:plasma membrane"/>
    <property type="evidence" value="ECO:0007669"/>
    <property type="project" value="UniProtKB-SubCell"/>
</dbReference>
<dbReference type="Pfam" id="PF00664">
    <property type="entry name" value="ABC_membrane"/>
    <property type="match status" value="1"/>
</dbReference>
<dbReference type="InterPro" id="IPR036640">
    <property type="entry name" value="ABC1_TM_sf"/>
</dbReference>
<keyword evidence="4 9" id="KW-0812">Transmembrane</keyword>
<sequence>MTITNKTFLNLLRTRWQRLHVQLRHLPWAIQLVWQASRGWTLFWAMLLLVQSILPVISVYLTRDIVDHLVPRLGQATSFHDMTPALLPIALLAGVMVLTQIISSLATWVHTSQSNRVQDYMSGLVHAKATQLDLTHFDSADYFDCLERARTEAAHCPLALLRSMGQLVQQSLTLVAMLGVLLPFGWWIPLLLLVSTAPAFIVLIRITIRQHNWFVRHTVNRRWTQYYDWILTARETATELRLFNVMDHFRQAYQDLRRQICNDQERLALEQALAQWAAGLFGLLALAVVMGWTLWQSMRGELSMGDVVLMYQAFQNGQNLARTLLSSFNQLYGNMLFLDNLSTFLGFEPQVVDAPTTVPMPKTLCTGIHFDHVTFAYPGSDRIALDDFSCTLPAGKTVALVGTNGAGKSTVIKLLCRFYDPNAGQVYVDGTNLRQFSLTEMRRQITVLFQQPVQYHTTAAKNIAMGDLGSSPGDREIRTAAEAAGADVPIERLPQGYDTLLGKQFSGAELSGGEWQRLALARAFLRQAHIIVLDEPTSAMDSWAETAWLERFHKLSEGHTVLMVTHRFTTAMHADIIYVMDQGRIVESGTHQDLLALGGRYAQSWLKQMQVHHEDSPSNAM</sequence>
<dbReference type="SUPFAM" id="SSF90123">
    <property type="entry name" value="ABC transporter transmembrane region"/>
    <property type="match status" value="1"/>
</dbReference>
<dbReference type="InterPro" id="IPR027417">
    <property type="entry name" value="P-loop_NTPase"/>
</dbReference>
<dbReference type="InterPro" id="IPR011527">
    <property type="entry name" value="ABC1_TM_dom"/>
</dbReference>
<evidence type="ECO:0000256" key="1">
    <source>
        <dbReference type="ARBA" id="ARBA00004651"/>
    </source>
</evidence>
<accession>W4LPC7</accession>
<feature type="domain" description="ABC transmembrane type-1" evidence="11">
    <location>
        <begin position="47"/>
        <end position="333"/>
    </location>
</feature>
<feature type="domain" description="ABC transporter" evidence="10">
    <location>
        <begin position="368"/>
        <end position="607"/>
    </location>
</feature>
<comment type="subcellular location">
    <subcellularLocation>
        <location evidence="1">Cell membrane</location>
        <topology evidence="1">Multi-pass membrane protein</topology>
    </subcellularLocation>
</comment>
<dbReference type="GO" id="GO:0005524">
    <property type="term" value="F:ATP binding"/>
    <property type="evidence" value="ECO:0007669"/>
    <property type="project" value="UniProtKB-KW"/>
</dbReference>
<evidence type="ECO:0000256" key="8">
    <source>
        <dbReference type="ARBA" id="ARBA00023136"/>
    </source>
</evidence>
<evidence type="ECO:0000256" key="7">
    <source>
        <dbReference type="ARBA" id="ARBA00022989"/>
    </source>
</evidence>
<dbReference type="Gene3D" id="3.40.50.300">
    <property type="entry name" value="P-loop containing nucleotide triphosphate hydrolases"/>
    <property type="match status" value="1"/>
</dbReference>
<evidence type="ECO:0000256" key="3">
    <source>
        <dbReference type="ARBA" id="ARBA00022475"/>
    </source>
</evidence>
<dbReference type="EMBL" id="AZHW01000403">
    <property type="protein sequence ID" value="ETW99787.1"/>
    <property type="molecule type" value="Genomic_DNA"/>
</dbReference>
<feature type="transmembrane region" description="Helical" evidence="9">
    <location>
        <begin position="276"/>
        <end position="295"/>
    </location>
</feature>
<keyword evidence="2" id="KW-0813">Transport</keyword>
<keyword evidence="7 9" id="KW-1133">Transmembrane helix</keyword>
<feature type="transmembrane region" description="Helical" evidence="9">
    <location>
        <begin position="42"/>
        <end position="61"/>
    </location>
</feature>
<dbReference type="InterPro" id="IPR003439">
    <property type="entry name" value="ABC_transporter-like_ATP-bd"/>
</dbReference>
<dbReference type="PROSITE" id="PS00211">
    <property type="entry name" value="ABC_TRANSPORTER_1"/>
    <property type="match status" value="1"/>
</dbReference>
<dbReference type="PROSITE" id="PS50929">
    <property type="entry name" value="ABC_TM1F"/>
    <property type="match status" value="1"/>
</dbReference>
<dbReference type="Gene3D" id="1.20.1560.10">
    <property type="entry name" value="ABC transporter type 1, transmembrane domain"/>
    <property type="match status" value="1"/>
</dbReference>
<dbReference type="PANTHER" id="PTHR43394:SF1">
    <property type="entry name" value="ATP-BINDING CASSETTE SUB-FAMILY B MEMBER 10, MITOCHONDRIAL"/>
    <property type="match status" value="1"/>
</dbReference>
<dbReference type="InterPro" id="IPR003593">
    <property type="entry name" value="AAA+_ATPase"/>
</dbReference>
<evidence type="ECO:0000256" key="2">
    <source>
        <dbReference type="ARBA" id="ARBA00022448"/>
    </source>
</evidence>
<feature type="transmembrane region" description="Helical" evidence="9">
    <location>
        <begin position="82"/>
        <end position="102"/>
    </location>
</feature>
<comment type="caution">
    <text evidence="12">The sequence shown here is derived from an EMBL/GenBank/DDBJ whole genome shotgun (WGS) entry which is preliminary data.</text>
</comment>
<evidence type="ECO:0000256" key="9">
    <source>
        <dbReference type="SAM" id="Phobius"/>
    </source>
</evidence>
<keyword evidence="3" id="KW-1003">Cell membrane</keyword>
<evidence type="ECO:0000256" key="4">
    <source>
        <dbReference type="ARBA" id="ARBA00022692"/>
    </source>
</evidence>
<gene>
    <name evidence="12" type="ORF">ETSY1_13725</name>
</gene>
<dbReference type="Proteomes" id="UP000019141">
    <property type="component" value="Unassembled WGS sequence"/>
</dbReference>
<dbReference type="PROSITE" id="PS50893">
    <property type="entry name" value="ABC_TRANSPORTER_2"/>
    <property type="match status" value="1"/>
</dbReference>
<protein>
    <recommendedName>
        <fullName evidence="14">Multidrug ABC transporter ATP-binding protein</fullName>
    </recommendedName>
</protein>
<dbReference type="SMART" id="SM00382">
    <property type="entry name" value="AAA"/>
    <property type="match status" value="1"/>
</dbReference>
<dbReference type="PANTHER" id="PTHR43394">
    <property type="entry name" value="ATP-DEPENDENT PERMEASE MDL1, MITOCHONDRIAL"/>
    <property type="match status" value="1"/>
</dbReference>